<name>A0A9P6XXV3_RHIOR</name>
<accession>A0A9P6XXV3</accession>
<evidence type="ECO:0000313" key="2">
    <source>
        <dbReference type="EMBL" id="KAG1534570.1"/>
    </source>
</evidence>
<dbReference type="AlphaFoldDB" id="A0A9P6XXV3"/>
<feature type="region of interest" description="Disordered" evidence="1">
    <location>
        <begin position="49"/>
        <end position="88"/>
    </location>
</feature>
<dbReference type="Proteomes" id="UP000717996">
    <property type="component" value="Unassembled WGS sequence"/>
</dbReference>
<sequence>MGFECHLSVLKEVEDFYVLETVDAITFPTTYRDIQGNGEEKVAVCAMVWPSKEEDDEEEKDDSEEADAGEEDDSDEDAGEEDLARIRF</sequence>
<comment type="caution">
    <text evidence="2">The sequence shown here is derived from an EMBL/GenBank/DDBJ whole genome shotgun (WGS) entry which is preliminary data.</text>
</comment>
<protein>
    <submittedName>
        <fullName evidence="2">Uncharacterized protein</fullName>
    </submittedName>
</protein>
<evidence type="ECO:0000256" key="1">
    <source>
        <dbReference type="SAM" id="MobiDB-lite"/>
    </source>
</evidence>
<gene>
    <name evidence="2" type="ORF">G6F51_012025</name>
</gene>
<reference evidence="2" key="1">
    <citation type="journal article" date="2020" name="Microb. Genom.">
        <title>Genetic diversity of clinical and environmental Mucorales isolates obtained from an investigation of mucormycosis cases among solid organ transplant recipients.</title>
        <authorList>
            <person name="Nguyen M.H."/>
            <person name="Kaul D."/>
            <person name="Muto C."/>
            <person name="Cheng S.J."/>
            <person name="Richter R.A."/>
            <person name="Bruno V.M."/>
            <person name="Liu G."/>
            <person name="Beyhan S."/>
            <person name="Sundermann A.J."/>
            <person name="Mounaud S."/>
            <person name="Pasculle A.W."/>
            <person name="Nierman W.C."/>
            <person name="Driscoll E."/>
            <person name="Cumbie R."/>
            <person name="Clancy C.J."/>
            <person name="Dupont C.L."/>
        </authorList>
    </citation>
    <scope>NUCLEOTIDE SEQUENCE</scope>
    <source>
        <strain evidence="2">GL16</strain>
    </source>
</reference>
<evidence type="ECO:0000313" key="3">
    <source>
        <dbReference type="Proteomes" id="UP000717996"/>
    </source>
</evidence>
<feature type="compositionally biased region" description="Acidic residues" evidence="1">
    <location>
        <begin position="53"/>
        <end position="81"/>
    </location>
</feature>
<organism evidence="2 3">
    <name type="scientific">Rhizopus oryzae</name>
    <name type="common">Mucormycosis agent</name>
    <name type="synonym">Rhizopus arrhizus var. delemar</name>
    <dbReference type="NCBI Taxonomy" id="64495"/>
    <lineage>
        <taxon>Eukaryota</taxon>
        <taxon>Fungi</taxon>
        <taxon>Fungi incertae sedis</taxon>
        <taxon>Mucoromycota</taxon>
        <taxon>Mucoromycotina</taxon>
        <taxon>Mucoromycetes</taxon>
        <taxon>Mucorales</taxon>
        <taxon>Mucorineae</taxon>
        <taxon>Rhizopodaceae</taxon>
        <taxon>Rhizopus</taxon>
    </lineage>
</organism>
<dbReference type="OrthoDB" id="2211768at2759"/>
<proteinExistence type="predicted"/>
<dbReference type="EMBL" id="JAANIT010003211">
    <property type="protein sequence ID" value="KAG1534570.1"/>
    <property type="molecule type" value="Genomic_DNA"/>
</dbReference>